<feature type="transmembrane region" description="Helical" evidence="2">
    <location>
        <begin position="29"/>
        <end position="55"/>
    </location>
</feature>
<feature type="transmembrane region" description="Helical" evidence="2">
    <location>
        <begin position="192"/>
        <end position="213"/>
    </location>
</feature>
<sequence>MSDERPSEATHACYSADPEPETLPRPRSIVLPSIVSLILGTVITFASSPTISSVLSWSLDAIYAPRLTSTSALNAFSVFVTIQALLTDLTFSFLISFLILCNYDCTSRWIARNRSFPYSYSPSWNFGPRSLDFQLLIFETFHVGWASRTIHMLNIVAEEGLWATVILMTFGTTGALALSTALIFQAITYGDIWVGLGVVVGNAASFGTCWWLVQHVVLGTWAVDETFALSLVKTALFWTVTVRTLSHVLEPLPPTYRPDVACFDDNFGAAGWKLCLSDLPAALWLVILGNVSEFGAGMPGRLFNIVVYKCMYKAGFRSQRGLLDVRDAKLQAWALIRGGWTAHPETAHPETAHPETAKMYEWACSEIQCLPQERIGKVFT</sequence>
<evidence type="ECO:0000256" key="1">
    <source>
        <dbReference type="SAM" id="MobiDB-lite"/>
    </source>
</evidence>
<evidence type="ECO:0000313" key="3">
    <source>
        <dbReference type="EMBL" id="KAK5079501.1"/>
    </source>
</evidence>
<keyword evidence="2" id="KW-0812">Transmembrane</keyword>
<evidence type="ECO:0000313" key="4">
    <source>
        <dbReference type="Proteomes" id="UP001345013"/>
    </source>
</evidence>
<feature type="region of interest" description="Disordered" evidence="1">
    <location>
        <begin position="1"/>
        <end position="22"/>
    </location>
</feature>
<keyword evidence="4" id="KW-1185">Reference proteome</keyword>
<reference evidence="3 4" key="1">
    <citation type="submission" date="2023-08" db="EMBL/GenBank/DDBJ databases">
        <title>Black Yeasts Isolated from many extreme environments.</title>
        <authorList>
            <person name="Coleine C."/>
            <person name="Stajich J.E."/>
            <person name="Selbmann L."/>
        </authorList>
    </citation>
    <scope>NUCLEOTIDE SEQUENCE [LARGE SCALE GENOMIC DNA]</scope>
    <source>
        <strain evidence="3 4">CCFEE 5885</strain>
    </source>
</reference>
<protein>
    <submittedName>
        <fullName evidence="3">Uncharacterized protein</fullName>
    </submittedName>
</protein>
<dbReference type="Proteomes" id="UP001345013">
    <property type="component" value="Unassembled WGS sequence"/>
</dbReference>
<feature type="transmembrane region" description="Helical" evidence="2">
    <location>
        <begin position="161"/>
        <end position="186"/>
    </location>
</feature>
<comment type="caution">
    <text evidence="3">The sequence shown here is derived from an EMBL/GenBank/DDBJ whole genome shotgun (WGS) entry which is preliminary data.</text>
</comment>
<gene>
    <name evidence="3" type="ORF">LTR24_009229</name>
</gene>
<proteinExistence type="predicted"/>
<evidence type="ECO:0000256" key="2">
    <source>
        <dbReference type="SAM" id="Phobius"/>
    </source>
</evidence>
<dbReference type="EMBL" id="JAVRRG010000192">
    <property type="protein sequence ID" value="KAK5079501.1"/>
    <property type="molecule type" value="Genomic_DNA"/>
</dbReference>
<keyword evidence="2" id="KW-1133">Transmembrane helix</keyword>
<name>A0ABR0JXN4_9EURO</name>
<accession>A0ABR0JXN4</accession>
<organism evidence="3 4">
    <name type="scientific">Lithohypha guttulata</name>
    <dbReference type="NCBI Taxonomy" id="1690604"/>
    <lineage>
        <taxon>Eukaryota</taxon>
        <taxon>Fungi</taxon>
        <taxon>Dikarya</taxon>
        <taxon>Ascomycota</taxon>
        <taxon>Pezizomycotina</taxon>
        <taxon>Eurotiomycetes</taxon>
        <taxon>Chaetothyriomycetidae</taxon>
        <taxon>Chaetothyriales</taxon>
        <taxon>Trichomeriaceae</taxon>
        <taxon>Lithohypha</taxon>
    </lineage>
</organism>
<feature type="transmembrane region" description="Helical" evidence="2">
    <location>
        <begin position="75"/>
        <end position="100"/>
    </location>
</feature>
<keyword evidence="2" id="KW-0472">Membrane</keyword>